<dbReference type="UniPathway" id="UPA01057">
    <property type="reaction ID" value="UER00900"/>
</dbReference>
<reference evidence="5 6" key="1">
    <citation type="submission" date="2020-04" db="EMBL/GenBank/DDBJ databases">
        <title>Ferrimonas sp. S7 isolated from sea water.</title>
        <authorList>
            <person name="Bae S.S."/>
            <person name="Baek K."/>
        </authorList>
    </citation>
    <scope>NUCLEOTIDE SEQUENCE [LARGE SCALE GENOMIC DNA]</scope>
    <source>
        <strain evidence="5 6">S7</strain>
    </source>
</reference>
<dbReference type="RefSeq" id="WP_168661901.1">
    <property type="nucleotide sequence ID" value="NZ_CP051180.1"/>
</dbReference>
<evidence type="ECO:0000313" key="6">
    <source>
        <dbReference type="Proteomes" id="UP000501602"/>
    </source>
</evidence>
<dbReference type="InterPro" id="IPR029058">
    <property type="entry name" value="AB_hydrolase_fold"/>
</dbReference>
<dbReference type="GO" id="GO:0070205">
    <property type="term" value="F:2-succinyl-6-hydroxy-2,4-cyclohexadiene-1-carboxylate synthase activity"/>
    <property type="evidence" value="ECO:0007669"/>
    <property type="project" value="UniProtKB-UniRule"/>
</dbReference>
<accession>A0A6H1UIN7</accession>
<dbReference type="NCBIfam" id="TIGR03695">
    <property type="entry name" value="menH_SHCHC"/>
    <property type="match status" value="1"/>
</dbReference>
<dbReference type="KEGG" id="fes:HER31_15500"/>
<proteinExistence type="inferred from homology"/>
<evidence type="ECO:0000259" key="4">
    <source>
        <dbReference type="Pfam" id="PF00561"/>
    </source>
</evidence>
<protein>
    <recommendedName>
        <fullName evidence="3">Putative 2-succinyl-6-hydroxy-2,4-cyclohexadiene-1-carboxylate synthase</fullName>
        <shortName evidence="3">SHCHC synthase</shortName>
        <ecNumber evidence="3">4.2.99.20</ecNumber>
    </recommendedName>
</protein>
<name>A0A6H1UIN7_9GAMM</name>
<dbReference type="EC" id="4.2.99.20" evidence="3"/>
<dbReference type="EMBL" id="CP051180">
    <property type="protein sequence ID" value="QIZ78183.1"/>
    <property type="molecule type" value="Genomic_DNA"/>
</dbReference>
<dbReference type="InterPro" id="IPR000073">
    <property type="entry name" value="AB_hydrolase_1"/>
</dbReference>
<keyword evidence="1 3" id="KW-0474">Menaquinone biosynthesis</keyword>
<dbReference type="PANTHER" id="PTHR42916">
    <property type="entry name" value="2-SUCCINYL-5-ENOLPYRUVYL-6-HYDROXY-3-CYCLOHEXENE-1-CARBOXYLATE SYNTHASE"/>
    <property type="match status" value="1"/>
</dbReference>
<gene>
    <name evidence="3 5" type="primary">menH</name>
    <name evidence="5" type="ORF">HER31_15500</name>
</gene>
<dbReference type="Proteomes" id="UP000501602">
    <property type="component" value="Chromosome"/>
</dbReference>
<feature type="domain" description="AB hydrolase-1" evidence="4">
    <location>
        <begin position="16"/>
        <end position="142"/>
    </location>
</feature>
<comment type="pathway">
    <text evidence="3">Quinol/quinone metabolism; 1,4-dihydroxy-2-naphthoate biosynthesis; 1,4-dihydroxy-2-naphthoate from chorismate: step 3/7.</text>
</comment>
<comment type="function">
    <text evidence="3">Catalyzes a proton abstraction reaction that results in 2,5-elimination of pyruvate from 2-succinyl-5-enolpyruvyl-6-hydroxy-3-cyclohexene-1-carboxylate (SEPHCHC) and the formation of 2-succinyl-6-hydroxy-2,4-cyclohexadiene-1-carboxylate (SHCHC).</text>
</comment>
<keyword evidence="2 3" id="KW-0456">Lyase</keyword>
<dbReference type="GO" id="GO:0009234">
    <property type="term" value="P:menaquinone biosynthetic process"/>
    <property type="evidence" value="ECO:0007669"/>
    <property type="project" value="UniProtKB-UniRule"/>
</dbReference>
<comment type="pathway">
    <text evidence="3">Quinol/quinone metabolism; menaquinone biosynthesis.</text>
</comment>
<evidence type="ECO:0000256" key="3">
    <source>
        <dbReference type="HAMAP-Rule" id="MF_01660"/>
    </source>
</evidence>
<comment type="catalytic activity">
    <reaction evidence="3">
        <text>5-enolpyruvoyl-6-hydroxy-2-succinyl-cyclohex-3-ene-1-carboxylate = (1R,6R)-6-hydroxy-2-succinyl-cyclohexa-2,4-diene-1-carboxylate + pyruvate</text>
        <dbReference type="Rhea" id="RHEA:25597"/>
        <dbReference type="ChEBI" id="CHEBI:15361"/>
        <dbReference type="ChEBI" id="CHEBI:58689"/>
        <dbReference type="ChEBI" id="CHEBI:58818"/>
        <dbReference type="EC" id="4.2.99.20"/>
    </reaction>
</comment>
<evidence type="ECO:0000313" key="5">
    <source>
        <dbReference type="EMBL" id="QIZ78183.1"/>
    </source>
</evidence>
<dbReference type="UniPathway" id="UPA00079"/>
<dbReference type="AlphaFoldDB" id="A0A6H1UIN7"/>
<dbReference type="InterPro" id="IPR022485">
    <property type="entry name" value="SHCHC_synthase_MenH"/>
</dbReference>
<evidence type="ECO:0000256" key="2">
    <source>
        <dbReference type="ARBA" id="ARBA00023239"/>
    </source>
</evidence>
<organism evidence="5 6">
    <name type="scientific">Ferrimonas lipolytica</name>
    <dbReference type="NCBI Taxonomy" id="2724191"/>
    <lineage>
        <taxon>Bacteria</taxon>
        <taxon>Pseudomonadati</taxon>
        <taxon>Pseudomonadota</taxon>
        <taxon>Gammaproteobacteria</taxon>
        <taxon>Alteromonadales</taxon>
        <taxon>Ferrimonadaceae</taxon>
        <taxon>Ferrimonas</taxon>
    </lineage>
</organism>
<dbReference type="SUPFAM" id="SSF53474">
    <property type="entry name" value="alpha/beta-Hydrolases"/>
    <property type="match status" value="1"/>
</dbReference>
<dbReference type="Pfam" id="PF00561">
    <property type="entry name" value="Abhydrolase_1"/>
    <property type="match status" value="1"/>
</dbReference>
<dbReference type="PANTHER" id="PTHR42916:SF1">
    <property type="entry name" value="PROTEIN PHYLLO, CHLOROPLASTIC"/>
    <property type="match status" value="1"/>
</dbReference>
<evidence type="ECO:0000256" key="1">
    <source>
        <dbReference type="ARBA" id="ARBA00022428"/>
    </source>
</evidence>
<dbReference type="HAMAP" id="MF_01660">
    <property type="entry name" value="MenH"/>
    <property type="match status" value="1"/>
</dbReference>
<keyword evidence="6" id="KW-1185">Reference proteome</keyword>
<comment type="similarity">
    <text evidence="3">Belongs to the AB hydrolase superfamily. MenH family.</text>
</comment>
<sequence>MDKQLHCRQWGDKTKPTLVLLHGFMGSSLEWMPFAESLGKRCHCLAFDLPGHGKSDKVQVETIPAFDEVMDLILTQVPAERFNLFGYSLGGRIAMHIAKRYPHRILSLTLESANRGILTELGKTVRLKDDASWQQLMEQQGMRAFLNKWYRQPVFAEMSEERRQTMIVQRLGNDPKALAAMFLGTSMGHQQDMADLAVPTVLMTGDRDSKYTEMAKQWPSTQLDHRLIEHAGHNIHASQPAEFIATLLGQLS</sequence>
<dbReference type="Gene3D" id="3.40.50.1820">
    <property type="entry name" value="alpha/beta hydrolase"/>
    <property type="match status" value="1"/>
</dbReference>
<dbReference type="PRINTS" id="PR00111">
    <property type="entry name" value="ABHYDROLASE"/>
</dbReference>
<comment type="subunit">
    <text evidence="3">Monomer.</text>
</comment>